<gene>
    <name evidence="2" type="ORF">PG991_000116</name>
</gene>
<name>A0ABR1T175_9PEZI</name>
<proteinExistence type="predicted"/>
<keyword evidence="3" id="KW-1185">Reference proteome</keyword>
<comment type="caution">
    <text evidence="2">The sequence shown here is derived from an EMBL/GenBank/DDBJ whole genome shotgun (WGS) entry which is preliminary data.</text>
</comment>
<accession>A0ABR1T175</accession>
<organism evidence="2 3">
    <name type="scientific">Apiospora marii</name>
    <dbReference type="NCBI Taxonomy" id="335849"/>
    <lineage>
        <taxon>Eukaryota</taxon>
        <taxon>Fungi</taxon>
        <taxon>Dikarya</taxon>
        <taxon>Ascomycota</taxon>
        <taxon>Pezizomycotina</taxon>
        <taxon>Sordariomycetes</taxon>
        <taxon>Xylariomycetidae</taxon>
        <taxon>Amphisphaeriales</taxon>
        <taxon>Apiosporaceae</taxon>
        <taxon>Apiospora</taxon>
    </lineage>
</organism>
<evidence type="ECO:0000313" key="3">
    <source>
        <dbReference type="Proteomes" id="UP001396898"/>
    </source>
</evidence>
<feature type="region of interest" description="Disordered" evidence="1">
    <location>
        <begin position="83"/>
        <end position="125"/>
    </location>
</feature>
<protein>
    <submittedName>
        <fullName evidence="2">Uncharacterized protein</fullName>
    </submittedName>
</protein>
<evidence type="ECO:0000256" key="1">
    <source>
        <dbReference type="SAM" id="MobiDB-lite"/>
    </source>
</evidence>
<evidence type="ECO:0000313" key="2">
    <source>
        <dbReference type="EMBL" id="KAK8040328.1"/>
    </source>
</evidence>
<dbReference type="Proteomes" id="UP001396898">
    <property type="component" value="Unassembled WGS sequence"/>
</dbReference>
<feature type="compositionally biased region" description="Basic and acidic residues" evidence="1">
    <location>
        <begin position="106"/>
        <end position="116"/>
    </location>
</feature>
<reference evidence="2 3" key="1">
    <citation type="submission" date="2023-01" db="EMBL/GenBank/DDBJ databases">
        <title>Analysis of 21 Apiospora genomes using comparative genomics revels a genus with tremendous synthesis potential of carbohydrate active enzymes and secondary metabolites.</title>
        <authorList>
            <person name="Sorensen T."/>
        </authorList>
    </citation>
    <scope>NUCLEOTIDE SEQUENCE [LARGE SCALE GENOMIC DNA]</scope>
    <source>
        <strain evidence="2 3">CBS 20057</strain>
    </source>
</reference>
<dbReference type="EMBL" id="JAQQWI010000001">
    <property type="protein sequence ID" value="KAK8040328.1"/>
    <property type="molecule type" value="Genomic_DNA"/>
</dbReference>
<sequence>MSRKGFEGGLTGKPLSSTLQLLAALIQPPSLGAQALESKQARQYSNGEKAVTFGLSPTRAFPSGPLWHRRLRDDDGRFWLTKDEGPAAAWQEKPEEVEGPLTGWTRDSRLEKRRPDSIAGDPNSG</sequence>